<dbReference type="InterPro" id="IPR001789">
    <property type="entry name" value="Sig_transdc_resp-reg_receiver"/>
</dbReference>
<dbReference type="Gene3D" id="3.40.50.2300">
    <property type="match status" value="1"/>
</dbReference>
<dbReference type="EC" id="2.7.13.3" evidence="2"/>
<evidence type="ECO:0000259" key="5">
    <source>
        <dbReference type="PROSITE" id="PS50110"/>
    </source>
</evidence>
<dbReference type="SMART" id="SM00448">
    <property type="entry name" value="REC"/>
    <property type="match status" value="1"/>
</dbReference>
<dbReference type="RefSeq" id="WP_056330094.1">
    <property type="nucleotide sequence ID" value="NZ_WSES01000001.1"/>
</dbReference>
<dbReference type="InterPro" id="IPR036097">
    <property type="entry name" value="HisK_dim/P_sf"/>
</dbReference>
<comment type="caution">
    <text evidence="6">The sequence shown here is derived from an EMBL/GenBank/DDBJ whole genome shotgun (WGS) entry which is preliminary data.</text>
</comment>
<dbReference type="SUPFAM" id="SSF55874">
    <property type="entry name" value="ATPase domain of HSP90 chaperone/DNA topoisomerase II/histidine kinase"/>
    <property type="match status" value="1"/>
</dbReference>
<dbReference type="Pfam" id="PF00072">
    <property type="entry name" value="Response_reg"/>
    <property type="match status" value="1"/>
</dbReference>
<dbReference type="PANTHER" id="PTHR43065:SF42">
    <property type="entry name" value="TWO-COMPONENT SENSOR PPRA"/>
    <property type="match status" value="1"/>
</dbReference>
<dbReference type="Gene3D" id="3.30.565.10">
    <property type="entry name" value="Histidine kinase-like ATPase, C-terminal domain"/>
    <property type="match status" value="1"/>
</dbReference>
<evidence type="ECO:0000256" key="1">
    <source>
        <dbReference type="ARBA" id="ARBA00000085"/>
    </source>
</evidence>
<keyword evidence="3" id="KW-0597">Phosphoprotein</keyword>
<dbReference type="Gene3D" id="1.10.287.130">
    <property type="match status" value="1"/>
</dbReference>
<reference evidence="6 7" key="1">
    <citation type="submission" date="2019-12" db="EMBL/GenBank/DDBJ databases">
        <authorList>
            <person name="Li C."/>
            <person name="Zhao J."/>
        </authorList>
    </citation>
    <scope>NUCLEOTIDE SEQUENCE [LARGE SCALE GENOMIC DNA]</scope>
    <source>
        <strain evidence="6 7">NEAU-DD11</strain>
    </source>
</reference>
<feature type="domain" description="Response regulatory" evidence="5">
    <location>
        <begin position="620"/>
        <end position="731"/>
    </location>
</feature>
<dbReference type="Proteomes" id="UP000443353">
    <property type="component" value="Unassembled WGS sequence"/>
</dbReference>
<keyword evidence="7" id="KW-1185">Reference proteome</keyword>
<evidence type="ECO:0000259" key="4">
    <source>
        <dbReference type="PROSITE" id="PS50109"/>
    </source>
</evidence>
<name>A0A7X3K583_9BURK</name>
<accession>A0A7X3K583</accession>
<dbReference type="InterPro" id="IPR004358">
    <property type="entry name" value="Sig_transdc_His_kin-like_C"/>
</dbReference>
<dbReference type="EMBL" id="WSES01000001">
    <property type="protein sequence ID" value="MVW58413.1"/>
    <property type="molecule type" value="Genomic_DNA"/>
</dbReference>
<organism evidence="6 7">
    <name type="scientific">Massilia cellulosiltytica</name>
    <dbReference type="NCBI Taxonomy" id="2683234"/>
    <lineage>
        <taxon>Bacteria</taxon>
        <taxon>Pseudomonadati</taxon>
        <taxon>Pseudomonadota</taxon>
        <taxon>Betaproteobacteria</taxon>
        <taxon>Burkholderiales</taxon>
        <taxon>Oxalobacteraceae</taxon>
        <taxon>Telluria group</taxon>
        <taxon>Massilia</taxon>
    </lineage>
</organism>
<dbReference type="InterPro" id="IPR011006">
    <property type="entry name" value="CheY-like_superfamily"/>
</dbReference>
<dbReference type="Pfam" id="PF02518">
    <property type="entry name" value="HATPase_c"/>
    <property type="match status" value="1"/>
</dbReference>
<evidence type="ECO:0000313" key="6">
    <source>
        <dbReference type="EMBL" id="MVW58413.1"/>
    </source>
</evidence>
<proteinExistence type="predicted"/>
<dbReference type="AlphaFoldDB" id="A0A7X3K583"/>
<dbReference type="CDD" id="cd18774">
    <property type="entry name" value="PDC2_HK_sensor"/>
    <property type="match status" value="1"/>
</dbReference>
<dbReference type="PROSITE" id="PS50110">
    <property type="entry name" value="RESPONSE_REGULATORY"/>
    <property type="match status" value="1"/>
</dbReference>
<dbReference type="GO" id="GO:0000155">
    <property type="term" value="F:phosphorelay sensor kinase activity"/>
    <property type="evidence" value="ECO:0007669"/>
    <property type="project" value="InterPro"/>
</dbReference>
<dbReference type="SMART" id="SM00387">
    <property type="entry name" value="HATPase_c"/>
    <property type="match status" value="1"/>
</dbReference>
<feature type="domain" description="Histidine kinase" evidence="4">
    <location>
        <begin position="382"/>
        <end position="599"/>
    </location>
</feature>
<dbReference type="PRINTS" id="PR00344">
    <property type="entry name" value="BCTRLSENSOR"/>
</dbReference>
<dbReference type="SUPFAM" id="SSF52172">
    <property type="entry name" value="CheY-like"/>
    <property type="match status" value="1"/>
</dbReference>
<dbReference type="InterPro" id="IPR036890">
    <property type="entry name" value="HATPase_C_sf"/>
</dbReference>
<evidence type="ECO:0000256" key="2">
    <source>
        <dbReference type="ARBA" id="ARBA00012438"/>
    </source>
</evidence>
<dbReference type="SUPFAM" id="SSF47384">
    <property type="entry name" value="Homodimeric domain of signal transducing histidine kinase"/>
    <property type="match status" value="1"/>
</dbReference>
<protein>
    <recommendedName>
        <fullName evidence="2">histidine kinase</fullName>
        <ecNumber evidence="2">2.7.13.3</ecNumber>
    </recommendedName>
</protein>
<evidence type="ECO:0000313" key="7">
    <source>
        <dbReference type="Proteomes" id="UP000443353"/>
    </source>
</evidence>
<dbReference type="InterPro" id="IPR005467">
    <property type="entry name" value="His_kinase_dom"/>
</dbReference>
<feature type="modified residue" description="4-aspartylphosphate" evidence="3">
    <location>
        <position position="670"/>
    </location>
</feature>
<evidence type="ECO:0000256" key="3">
    <source>
        <dbReference type="PROSITE-ProRule" id="PRU00169"/>
    </source>
</evidence>
<dbReference type="InterPro" id="IPR003594">
    <property type="entry name" value="HATPase_dom"/>
</dbReference>
<sequence>MRIRTRLLLLILAILVPALLAAVLAVWYVYQEERRAQETSVKEAVRAFTLLVDNELEIREGILRTLANSPALARGDLDTFYHHAHSVAPRGETAILLLDRDGRQLLNTRVAPGAPLPPGRASNLDALMQRDGADRTLVSDLFVSSLSQRHAVAIQVPVHVDGTLRYFLAMSMNAAQLQALLGEQRFPPDWQAAIVDRTGRLIARSIDPDQYRGRSVSDVALAQFAAHREGVFSNRNLAGIPVQAFFSTVPSSNWKVLVSIPTEDLRRVPLHAAAFLAAIMAVMLVLASVAARWFARRAAIPIEYLGRSAADLGAGREVHYRPQGIVEIDAVAQRMADASRQILTAQAVLEQRVAEAVAASERAQSALVRGQKLEALGRLTGGIAHEFNNLLQTLTTALQLASLTANQPKVLSLIDTCKRTVSRATALTTRLGSFGRVQDARLLTVDPGEQVRGSVQLLRGVLRQGTRMEVHCGDDLWPVTVDPVQFDLALLNLAINARDAMPDGGRLAVDVRNCILEPTMERTGGDYVCVSVTDTGIGMPPDVQARALDPFFTTKPPGQGSGLGLPQAYAFATQSRGWLTLASTVGAGTTIEIYLPRSLQPLSATAARTDGQAPGHGSGRVLFVEDDPFVREAVVRGLEDCGFDVMVAADGDKALAMLDAGLDADVVFSDIVMPGKVSGIDLAGILHERRPGLPVVLATGYTDQRAVIPGVQVLAKPYEIDQLVELLANLSGNR</sequence>
<comment type="catalytic activity">
    <reaction evidence="1">
        <text>ATP + protein L-histidine = ADP + protein N-phospho-L-histidine.</text>
        <dbReference type="EC" id="2.7.13.3"/>
    </reaction>
</comment>
<dbReference type="PANTHER" id="PTHR43065">
    <property type="entry name" value="SENSOR HISTIDINE KINASE"/>
    <property type="match status" value="1"/>
</dbReference>
<gene>
    <name evidence="6" type="ORF">GPY61_00550</name>
</gene>
<dbReference type="Gene3D" id="3.30.450.20">
    <property type="entry name" value="PAS domain"/>
    <property type="match status" value="1"/>
</dbReference>
<dbReference type="PROSITE" id="PS50109">
    <property type="entry name" value="HIS_KIN"/>
    <property type="match status" value="1"/>
</dbReference>